<dbReference type="Gene3D" id="3.40.50.1980">
    <property type="entry name" value="Nitrogenase molybdenum iron protein domain"/>
    <property type="match status" value="2"/>
</dbReference>
<proteinExistence type="predicted"/>
<sequence length="363" mass="39845">MLIPPMPEIAMVARKQCVVALMRTAFLVIICIGLLSITGSGEMVTVVDFTGHSVSVDAPIKSIVSLAGGASEIICALDEGASLVGRSTNSDFPPYLATVAEVGKNSYSPDIELILELDPDLVVADTMISDGDKKTLEDAGIPVMEEKFIDPSRTILVMENLGQVLGKEKRAQELVEFIKNYQDKIQDQVAALPEEDVPRVFFEWYGTPYHTVSSSGSYQNFITFAGGLNVAADLGNESNSYPDVSPEWVVQIDPDIILQSEPSTKNYTEDELAQLRDEIMSRPELQSAKAVEDGRVFVMSGKITSGIRAIVGELYLAKWLHPQRFEDVDPDVVHRELIDKFYGLELEGAYAFPSSSLLDMEIE</sequence>
<comment type="caution">
    <text evidence="2">The sequence shown here is derived from an EMBL/GenBank/DDBJ whole genome shotgun (WGS) entry which is preliminary data.</text>
</comment>
<dbReference type="PANTHER" id="PTHR30535:SF34">
    <property type="entry name" value="MOLYBDATE-BINDING PROTEIN MOLA"/>
    <property type="match status" value="1"/>
</dbReference>
<name>A0A7K4AH22_METSH</name>
<feature type="domain" description="Fe/B12 periplasmic-binding" evidence="1">
    <location>
        <begin position="62"/>
        <end position="328"/>
    </location>
</feature>
<evidence type="ECO:0000313" key="3">
    <source>
        <dbReference type="Proteomes" id="UP000544742"/>
    </source>
</evidence>
<dbReference type="PANTHER" id="PTHR30535">
    <property type="entry name" value="VITAMIN B12-BINDING PROTEIN"/>
    <property type="match status" value="1"/>
</dbReference>
<dbReference type="Proteomes" id="UP000544742">
    <property type="component" value="Unassembled WGS sequence"/>
</dbReference>
<reference evidence="2 3" key="1">
    <citation type="journal article" date="2020" name="Biotechnol. Biofuels">
        <title>New insights from the biogas microbiome by comprehensive genome-resolved metagenomics of nearly 1600 species originating from multiple anaerobic digesters.</title>
        <authorList>
            <person name="Campanaro S."/>
            <person name="Treu L."/>
            <person name="Rodriguez-R L.M."/>
            <person name="Kovalovszki A."/>
            <person name="Ziels R.M."/>
            <person name="Maus I."/>
            <person name="Zhu X."/>
            <person name="Kougias P.G."/>
            <person name="Basile A."/>
            <person name="Luo G."/>
            <person name="Schluter A."/>
            <person name="Konstantinidis K.T."/>
            <person name="Angelidaki I."/>
        </authorList>
    </citation>
    <scope>NUCLEOTIDE SEQUENCE [LARGE SCALE GENOMIC DNA]</scope>
    <source>
        <strain evidence="2">AS27yjCOA_157</strain>
    </source>
</reference>
<dbReference type="InterPro" id="IPR050902">
    <property type="entry name" value="ABC_Transporter_SBP"/>
</dbReference>
<dbReference type="EMBL" id="JAAYUN010000071">
    <property type="protein sequence ID" value="NLJ22252.1"/>
    <property type="molecule type" value="Genomic_DNA"/>
</dbReference>
<organism evidence="2 3">
    <name type="scientific">Methanothrix soehngenii</name>
    <name type="common">Methanosaeta concilii</name>
    <dbReference type="NCBI Taxonomy" id="2223"/>
    <lineage>
        <taxon>Archaea</taxon>
        <taxon>Methanobacteriati</taxon>
        <taxon>Methanobacteriota</taxon>
        <taxon>Stenosarchaea group</taxon>
        <taxon>Methanomicrobia</taxon>
        <taxon>Methanotrichales</taxon>
        <taxon>Methanotrichaceae</taxon>
        <taxon>Methanothrix</taxon>
    </lineage>
</organism>
<accession>A0A7K4AH22</accession>
<dbReference type="InterPro" id="IPR002491">
    <property type="entry name" value="ABC_transptr_periplasmic_BD"/>
</dbReference>
<gene>
    <name evidence="2" type="ORF">GX426_03990</name>
</gene>
<dbReference type="PROSITE" id="PS50983">
    <property type="entry name" value="FE_B12_PBP"/>
    <property type="match status" value="1"/>
</dbReference>
<dbReference type="AlphaFoldDB" id="A0A7K4AH22"/>
<evidence type="ECO:0000313" key="2">
    <source>
        <dbReference type="EMBL" id="NLJ22252.1"/>
    </source>
</evidence>
<evidence type="ECO:0000259" key="1">
    <source>
        <dbReference type="PROSITE" id="PS50983"/>
    </source>
</evidence>
<dbReference type="Pfam" id="PF01497">
    <property type="entry name" value="Peripla_BP_2"/>
    <property type="match status" value="1"/>
</dbReference>
<protein>
    <submittedName>
        <fullName evidence="2">ABC transporter substrate-binding protein</fullName>
    </submittedName>
</protein>
<dbReference type="SUPFAM" id="SSF53807">
    <property type="entry name" value="Helical backbone' metal receptor"/>
    <property type="match status" value="1"/>
</dbReference>